<sequence>DWLSEAPRILGCCSLLVPVDSRHKKRKEKKGFVELIVGRRTGVGYLIYFIEEYIYGIKIMEMFLSDSDCENFSEISSSEDLDDIDSMYGGQAQSILSNLERSIGKIDDFLSFERGFLHGDIVCHLSDPSGQLGRVVDVDMTVDLETVYGKVMKEVHCKNLRKIRSMVTGDYVVHGPWLGRVMRVVDRVTILFDDGAKCEVIADNSENLLIPLSPTIMEDSQFPYYPGQRVQVRASNVSKSAKWLSGSWKGNRDKGTVCHVEAGLVYVDWVASAVLLSSLSMSTPSRTQDSQALTLLSCFPHANWQLGDWCIIQENDWKTADGKLVERSRYVGSSPPKNPKASKEVFVIVKTNTKVDVMWQDGTHSVGLDSESLLSVNNVGDQEFWPDQFVLEKTISDDQHVSNGQKLGIVKSMDAKERTVKLQWEKQVSNQKDDSDGKYNEEIVSAYELIEYPDYSYCLGDIVFRVQKSISAVEAEIGSGSFKQMGEGIHLSKHIAEDPNQGFLCCIGNVIGFKDGGILVKWASGFTSKVEPNVIIGVDKYVDSTSTPVFQNEVQDNFTQDMLKNDEHTWHQKEDPPNNSGEADMNALQESSLVPLPQAALGFFTNVAASIFDFFGSSSFPGSTETSCFGSLSENCEHYLNRSRSVDLHELESVHENEVIECGNLVREGPMSWELEDTLETSVPEETEETTKLLFSPRCQKSGQYKQFEMVDDCTDHHFLHGSGKVHTSPPVNRGWLKKVQKEWSILEKGLPDTIYVRVYEGRIDLLRAAIVGAPGTPYHDGLFFFDFYLPPDYPNEPPLVYYNSGGIRVNPNLYESGKVCLSLLKTWTGTGSEVWNPGSSTVLQVLLSLQALVLNERPYFNEAGYDSQIGMTDGEKNSITYNENVFLLSCKSMLYILRNPPKHFEAFVDEHFRHCSHSILQACKEYMGGTPVGCAFGHGRRFDQEETQRCSSMGFKIMLAKLFPKLVSGFVSKGINCSQFLEPEK</sequence>
<evidence type="ECO:0000313" key="7">
    <source>
        <dbReference type="EMBL" id="KAI3854245.1"/>
    </source>
</evidence>
<dbReference type="FunFam" id="3.10.110.10:FF:000028">
    <property type="entry name" value="Probable ubiquitin-conjugating enzyme E2 23"/>
    <property type="match status" value="1"/>
</dbReference>
<keyword evidence="8" id="KW-1185">Reference proteome</keyword>
<dbReference type="Pfam" id="PF23043">
    <property type="entry name" value="SH3-B_UBE2O"/>
    <property type="match status" value="1"/>
</dbReference>
<name>A0AAD4S1T2_9MAGN</name>
<dbReference type="CDD" id="cd23837">
    <property type="entry name" value="UBCc_UBE2O"/>
    <property type="match status" value="1"/>
</dbReference>
<dbReference type="PANTHER" id="PTHR46116:SF15">
    <property type="entry name" value="(E3-INDEPENDENT) E2 UBIQUITIN-CONJUGATING ENZYME"/>
    <property type="match status" value="1"/>
</dbReference>
<dbReference type="PANTHER" id="PTHR46116">
    <property type="entry name" value="(E3-INDEPENDENT) E2 UBIQUITIN-CONJUGATING ENZYME"/>
    <property type="match status" value="1"/>
</dbReference>
<keyword evidence="4" id="KW-0833">Ubl conjugation pathway</keyword>
<dbReference type="PROSITE" id="PS50127">
    <property type="entry name" value="UBC_2"/>
    <property type="match status" value="1"/>
</dbReference>
<organism evidence="7 8">
    <name type="scientific">Papaver atlanticum</name>
    <dbReference type="NCBI Taxonomy" id="357466"/>
    <lineage>
        <taxon>Eukaryota</taxon>
        <taxon>Viridiplantae</taxon>
        <taxon>Streptophyta</taxon>
        <taxon>Embryophyta</taxon>
        <taxon>Tracheophyta</taxon>
        <taxon>Spermatophyta</taxon>
        <taxon>Magnoliopsida</taxon>
        <taxon>Ranunculales</taxon>
        <taxon>Papaveraceae</taxon>
        <taxon>Papaveroideae</taxon>
        <taxon>Papaver</taxon>
    </lineage>
</organism>
<evidence type="ECO:0000256" key="1">
    <source>
        <dbReference type="ARBA" id="ARBA00012486"/>
    </source>
</evidence>
<accession>A0AAD4S1T2</accession>
<dbReference type="InterPro" id="IPR057735">
    <property type="entry name" value="UBE2O-like_tSH3-B"/>
</dbReference>
<evidence type="ECO:0000256" key="2">
    <source>
        <dbReference type="ARBA" id="ARBA00022679"/>
    </source>
</evidence>
<comment type="caution">
    <text evidence="7">The sequence shown here is derived from an EMBL/GenBank/DDBJ whole genome shotgun (WGS) entry which is preliminary data.</text>
</comment>
<dbReference type="InterPro" id="IPR057733">
    <property type="entry name" value="UBE2O-like_SH3-B"/>
</dbReference>
<dbReference type="Proteomes" id="UP001202328">
    <property type="component" value="Unassembled WGS sequence"/>
</dbReference>
<dbReference type="GO" id="GO:0005524">
    <property type="term" value="F:ATP binding"/>
    <property type="evidence" value="ECO:0007669"/>
    <property type="project" value="UniProtKB-KW"/>
</dbReference>
<feature type="non-terminal residue" evidence="7">
    <location>
        <position position="1"/>
    </location>
</feature>
<evidence type="ECO:0000313" key="8">
    <source>
        <dbReference type="Proteomes" id="UP001202328"/>
    </source>
</evidence>
<dbReference type="SMART" id="SM00212">
    <property type="entry name" value="UBCc"/>
    <property type="match status" value="1"/>
</dbReference>
<evidence type="ECO:0000256" key="3">
    <source>
        <dbReference type="ARBA" id="ARBA00022741"/>
    </source>
</evidence>
<dbReference type="GO" id="GO:0061631">
    <property type="term" value="F:ubiquitin conjugating enzyme activity"/>
    <property type="evidence" value="ECO:0007669"/>
    <property type="project" value="UniProtKB-EC"/>
</dbReference>
<dbReference type="AlphaFoldDB" id="A0AAD4S1T2"/>
<dbReference type="Pfam" id="PF00179">
    <property type="entry name" value="UQ_con"/>
    <property type="match status" value="1"/>
</dbReference>
<dbReference type="SUPFAM" id="SSF54495">
    <property type="entry name" value="UBC-like"/>
    <property type="match status" value="1"/>
</dbReference>
<evidence type="ECO:0000256" key="4">
    <source>
        <dbReference type="ARBA" id="ARBA00022786"/>
    </source>
</evidence>
<evidence type="ECO:0000259" key="6">
    <source>
        <dbReference type="PROSITE" id="PS50127"/>
    </source>
</evidence>
<keyword evidence="3" id="KW-0547">Nucleotide-binding</keyword>
<dbReference type="InterPro" id="IPR000608">
    <property type="entry name" value="UBC"/>
</dbReference>
<dbReference type="EC" id="2.3.2.23" evidence="1"/>
<protein>
    <recommendedName>
        <fullName evidence="1">E2 ubiquitin-conjugating enzyme</fullName>
        <ecNumber evidence="1">2.3.2.23</ecNumber>
    </recommendedName>
</protein>
<dbReference type="InterPro" id="IPR016135">
    <property type="entry name" value="UBQ-conjugating_enzyme/RWD"/>
</dbReference>
<keyword evidence="5" id="KW-0067">ATP-binding</keyword>
<reference evidence="7" key="1">
    <citation type="submission" date="2022-04" db="EMBL/GenBank/DDBJ databases">
        <title>A functionally conserved STORR gene fusion in Papaver species that diverged 16.8 million years ago.</title>
        <authorList>
            <person name="Catania T."/>
        </authorList>
    </citation>
    <scope>NUCLEOTIDE SEQUENCE</scope>
    <source>
        <strain evidence="7">S-188037</strain>
    </source>
</reference>
<dbReference type="EMBL" id="JAJJMB010015449">
    <property type="protein sequence ID" value="KAI3854245.1"/>
    <property type="molecule type" value="Genomic_DNA"/>
</dbReference>
<keyword evidence="2" id="KW-0808">Transferase</keyword>
<dbReference type="Gene3D" id="3.10.110.10">
    <property type="entry name" value="Ubiquitin Conjugating Enzyme"/>
    <property type="match status" value="1"/>
</dbReference>
<dbReference type="Pfam" id="PF23046">
    <property type="entry name" value="tSH3-B_UBE2O"/>
    <property type="match status" value="1"/>
</dbReference>
<proteinExistence type="predicted"/>
<evidence type="ECO:0000256" key="5">
    <source>
        <dbReference type="ARBA" id="ARBA00022840"/>
    </source>
</evidence>
<gene>
    <name evidence="7" type="ORF">MKW98_024668</name>
</gene>
<feature type="domain" description="UBC core" evidence="6">
    <location>
        <begin position="735"/>
        <end position="895"/>
    </location>
</feature>